<evidence type="ECO:0000313" key="3">
    <source>
        <dbReference type="Proteomes" id="UP001601992"/>
    </source>
</evidence>
<keyword evidence="1" id="KW-0732">Signal</keyword>
<sequence length="151" mass="15341">MKRSIKAAVAACAAGALAPLLFTNTAQAAGPVYFSMGSFQCAISADGTVGCDTSPKLMSIKLGGSYLPIPFQVSQVVINVPWAPAHPGFAAGTPYTLPGGNPDISTVATGHDMWGSSVSHAGATCSTGFHGSVSCEAKGHSWTYYEQITAG</sequence>
<evidence type="ECO:0008006" key="4">
    <source>
        <dbReference type="Google" id="ProtNLM"/>
    </source>
</evidence>
<proteinExistence type="predicted"/>
<dbReference type="RefSeq" id="WP_051192871.1">
    <property type="nucleotide sequence ID" value="NZ_JBIAQY010000008.1"/>
</dbReference>
<name>A0ABW6S6J9_9NOCA</name>
<comment type="caution">
    <text evidence="2">The sequence shown here is derived from an EMBL/GenBank/DDBJ whole genome shotgun (WGS) entry which is preliminary data.</text>
</comment>
<organism evidence="2 3">
    <name type="scientific">Nocardia jiangxiensis</name>
    <dbReference type="NCBI Taxonomy" id="282685"/>
    <lineage>
        <taxon>Bacteria</taxon>
        <taxon>Bacillati</taxon>
        <taxon>Actinomycetota</taxon>
        <taxon>Actinomycetes</taxon>
        <taxon>Mycobacteriales</taxon>
        <taxon>Nocardiaceae</taxon>
        <taxon>Nocardia</taxon>
    </lineage>
</organism>
<evidence type="ECO:0000256" key="1">
    <source>
        <dbReference type="SAM" id="SignalP"/>
    </source>
</evidence>
<evidence type="ECO:0000313" key="2">
    <source>
        <dbReference type="EMBL" id="MFF3570814.1"/>
    </source>
</evidence>
<gene>
    <name evidence="2" type="ORF">ACFYXQ_23810</name>
</gene>
<dbReference type="EMBL" id="JBIAQY010000008">
    <property type="protein sequence ID" value="MFF3570814.1"/>
    <property type="molecule type" value="Genomic_DNA"/>
</dbReference>
<accession>A0ABW6S6J9</accession>
<keyword evidence="3" id="KW-1185">Reference proteome</keyword>
<feature type="chain" id="PRO_5046637654" description="Ig-like domain-containing protein" evidence="1">
    <location>
        <begin position="29"/>
        <end position="151"/>
    </location>
</feature>
<feature type="signal peptide" evidence="1">
    <location>
        <begin position="1"/>
        <end position="28"/>
    </location>
</feature>
<protein>
    <recommendedName>
        <fullName evidence="4">Ig-like domain-containing protein</fullName>
    </recommendedName>
</protein>
<reference evidence="2 3" key="1">
    <citation type="submission" date="2024-10" db="EMBL/GenBank/DDBJ databases">
        <title>The Natural Products Discovery Center: Release of the First 8490 Sequenced Strains for Exploring Actinobacteria Biosynthetic Diversity.</title>
        <authorList>
            <person name="Kalkreuter E."/>
            <person name="Kautsar S.A."/>
            <person name="Yang D."/>
            <person name="Bader C.D."/>
            <person name="Teijaro C.N."/>
            <person name="Fluegel L."/>
            <person name="Davis C.M."/>
            <person name="Simpson J.R."/>
            <person name="Lauterbach L."/>
            <person name="Steele A.D."/>
            <person name="Gui C."/>
            <person name="Meng S."/>
            <person name="Li G."/>
            <person name="Viehrig K."/>
            <person name="Ye F."/>
            <person name="Su P."/>
            <person name="Kiefer A.F."/>
            <person name="Nichols A."/>
            <person name="Cepeda A.J."/>
            <person name="Yan W."/>
            <person name="Fan B."/>
            <person name="Jiang Y."/>
            <person name="Adhikari A."/>
            <person name="Zheng C.-J."/>
            <person name="Schuster L."/>
            <person name="Cowan T.M."/>
            <person name="Smanski M.J."/>
            <person name="Chevrette M.G."/>
            <person name="De Carvalho L.P.S."/>
            <person name="Shen B."/>
        </authorList>
    </citation>
    <scope>NUCLEOTIDE SEQUENCE [LARGE SCALE GENOMIC DNA]</scope>
    <source>
        <strain evidence="2 3">NPDC002593</strain>
    </source>
</reference>
<dbReference type="Proteomes" id="UP001601992">
    <property type="component" value="Unassembled WGS sequence"/>
</dbReference>